<evidence type="ECO:0000256" key="7">
    <source>
        <dbReference type="RuleBase" id="RU369079"/>
    </source>
</evidence>
<dbReference type="PANTHER" id="PTHR33362:SF5">
    <property type="entry name" value="C4-DICARBOXYLATE TRAP TRANSPORTER LARGE PERMEASE PROTEIN DCTM"/>
    <property type="match status" value="1"/>
</dbReference>
<comment type="subunit">
    <text evidence="7">The complex comprises the extracytoplasmic solute receptor protein and the two transmembrane proteins.</text>
</comment>
<reference evidence="9 10" key="1">
    <citation type="submission" date="2014-08" db="EMBL/GenBank/DDBJ databases">
        <title>Draft genome sequence of a novel L-asparaginase producing marine bacterium, Halomonas campaniensis.</title>
        <authorList>
            <person name="Sundarakrishnan B."/>
            <person name="Moushumi Priya A."/>
            <person name="Raman G."/>
            <person name="Sakthivel N."/>
            <person name="Park S."/>
            <person name="Jayachandran S."/>
        </authorList>
    </citation>
    <scope>NUCLEOTIDE SEQUENCE [LARGE SCALE GENOMIC DNA]</scope>
    <source>
        <strain evidence="9 10">SK03</strain>
    </source>
</reference>
<dbReference type="Pfam" id="PF06808">
    <property type="entry name" value="DctM"/>
    <property type="match status" value="1"/>
</dbReference>
<comment type="function">
    <text evidence="7">Part of the tripartite ATP-independent periplasmic (TRAP) transport system.</text>
</comment>
<evidence type="ECO:0000256" key="5">
    <source>
        <dbReference type="ARBA" id="ARBA00022989"/>
    </source>
</evidence>
<accession>A0A246S0B3</accession>
<comment type="similarity">
    <text evidence="7">Belongs to the TRAP transporter large permease family.</text>
</comment>
<name>A0A246S0B3_9GAMM</name>
<comment type="caution">
    <text evidence="7">Lacks conserved residue(s) required for the propagation of feature annotation.</text>
</comment>
<feature type="transmembrane region" description="Helical" evidence="7">
    <location>
        <begin position="57"/>
        <end position="76"/>
    </location>
</feature>
<feature type="domain" description="TRAP C4-dicarboxylate transport system permease DctM subunit" evidence="8">
    <location>
        <begin position="12"/>
        <end position="423"/>
    </location>
</feature>
<keyword evidence="10" id="KW-1185">Reference proteome</keyword>
<evidence type="ECO:0000313" key="10">
    <source>
        <dbReference type="Proteomes" id="UP000197334"/>
    </source>
</evidence>
<gene>
    <name evidence="9" type="ORF">JI62_10255</name>
</gene>
<evidence type="ECO:0000256" key="6">
    <source>
        <dbReference type="ARBA" id="ARBA00023136"/>
    </source>
</evidence>
<feature type="transmembrane region" description="Helical" evidence="7">
    <location>
        <begin position="311"/>
        <end position="332"/>
    </location>
</feature>
<dbReference type="NCBIfam" id="TIGR00786">
    <property type="entry name" value="dctM"/>
    <property type="match status" value="1"/>
</dbReference>
<evidence type="ECO:0000256" key="4">
    <source>
        <dbReference type="ARBA" id="ARBA00022692"/>
    </source>
</evidence>
<dbReference type="RefSeq" id="WP_088700086.1">
    <property type="nucleotide sequence ID" value="NZ_JPUA01000028.1"/>
</dbReference>
<comment type="caution">
    <text evidence="9">The sequence shown here is derived from an EMBL/GenBank/DDBJ whole genome shotgun (WGS) entry which is preliminary data.</text>
</comment>
<feature type="transmembrane region" description="Helical" evidence="7">
    <location>
        <begin position="140"/>
        <end position="165"/>
    </location>
</feature>
<dbReference type="EMBL" id="JPUA01000028">
    <property type="protein sequence ID" value="OWV29637.1"/>
    <property type="molecule type" value="Genomic_DNA"/>
</dbReference>
<dbReference type="PIRSF" id="PIRSF006066">
    <property type="entry name" value="HI0050"/>
    <property type="match status" value="1"/>
</dbReference>
<dbReference type="InterPro" id="IPR004681">
    <property type="entry name" value="TRAP_DctM"/>
</dbReference>
<evidence type="ECO:0000259" key="8">
    <source>
        <dbReference type="Pfam" id="PF06808"/>
    </source>
</evidence>
<organism evidence="9 10">
    <name type="scientific">Halomonas campaniensis</name>
    <dbReference type="NCBI Taxonomy" id="213554"/>
    <lineage>
        <taxon>Bacteria</taxon>
        <taxon>Pseudomonadati</taxon>
        <taxon>Pseudomonadota</taxon>
        <taxon>Gammaproteobacteria</taxon>
        <taxon>Oceanospirillales</taxon>
        <taxon>Halomonadaceae</taxon>
        <taxon>Halomonas</taxon>
    </lineage>
</organism>
<feature type="transmembrane region" description="Helical" evidence="7">
    <location>
        <begin position="249"/>
        <end position="271"/>
    </location>
</feature>
<dbReference type="GO" id="GO:0005886">
    <property type="term" value="C:plasma membrane"/>
    <property type="evidence" value="ECO:0007669"/>
    <property type="project" value="UniProtKB-SubCell"/>
</dbReference>
<evidence type="ECO:0000256" key="1">
    <source>
        <dbReference type="ARBA" id="ARBA00004429"/>
    </source>
</evidence>
<keyword evidence="3 7" id="KW-0997">Cell inner membrane</keyword>
<evidence type="ECO:0000256" key="3">
    <source>
        <dbReference type="ARBA" id="ARBA00022519"/>
    </source>
</evidence>
<protein>
    <recommendedName>
        <fullName evidence="7">TRAP transporter large permease protein</fullName>
    </recommendedName>
</protein>
<dbReference type="PANTHER" id="PTHR33362">
    <property type="entry name" value="SIALIC ACID TRAP TRANSPORTER PERMEASE PROTEIN SIAT-RELATED"/>
    <property type="match status" value="1"/>
</dbReference>
<evidence type="ECO:0000256" key="2">
    <source>
        <dbReference type="ARBA" id="ARBA00022475"/>
    </source>
</evidence>
<dbReference type="AlphaFoldDB" id="A0A246S0B3"/>
<keyword evidence="6 7" id="KW-0472">Membrane</keyword>
<evidence type="ECO:0000313" key="9">
    <source>
        <dbReference type="EMBL" id="OWV29637.1"/>
    </source>
</evidence>
<feature type="transmembrane region" description="Helical" evidence="7">
    <location>
        <begin position="339"/>
        <end position="357"/>
    </location>
</feature>
<keyword evidence="7" id="KW-0813">Transport</keyword>
<keyword evidence="2" id="KW-1003">Cell membrane</keyword>
<dbReference type="Proteomes" id="UP000197334">
    <property type="component" value="Unassembled WGS sequence"/>
</dbReference>
<comment type="subcellular location">
    <subcellularLocation>
        <location evidence="1 7">Cell inner membrane</location>
        <topology evidence="1 7">Multi-pass membrane protein</topology>
    </subcellularLocation>
</comment>
<keyword evidence="4 7" id="KW-0812">Transmembrane</keyword>
<feature type="transmembrane region" description="Helical" evidence="7">
    <location>
        <begin position="363"/>
        <end position="387"/>
    </location>
</feature>
<sequence length="429" mass="45508">MSMTLVALLGVLCLFLLILLRMPISFAMFMVGFFGMLYMTSPIAAYNVISSGIWEQLSGYSLSVIPLFIFMGELLFRSGITEKIFAAAYAWIGHFRGSMATTTILSSAGFAAVSGSNTATAATVGTIALPEMKKFGYNRALSAGSVAAGGTLGVIIPPSSVLIVIALQAELAIRDLFLASIVPGLILVVLFIATIGLLCRRRPDMGPAGVRSSWSVRWRSLKGIIEIGALFTLVLGGLFAGWFTSTEAAAVGCIGAMVITLIQGKLSWAVLNEAIANALKSSAMILMLVAGAVIFGRFLTITRLPYMVGEWAAALPLPAIMVMACILLIYVIGGALMDAMGFLIISIPIFFPVALALGYDPIWFGVVVCIVTSMGAITPPVGVNAFIVKSLDAELRMGETFRGVGYFMPPYLLCIALLLVLPQIVLFVL</sequence>
<feature type="transmembrane region" description="Helical" evidence="7">
    <location>
        <begin position="408"/>
        <end position="428"/>
    </location>
</feature>
<feature type="transmembrane region" description="Helical" evidence="7">
    <location>
        <begin position="220"/>
        <end position="243"/>
    </location>
</feature>
<dbReference type="OrthoDB" id="9796052at2"/>
<dbReference type="InterPro" id="IPR010656">
    <property type="entry name" value="DctM"/>
</dbReference>
<feature type="transmembrane region" description="Helical" evidence="7">
    <location>
        <begin position="177"/>
        <end position="199"/>
    </location>
</feature>
<dbReference type="GO" id="GO:0022857">
    <property type="term" value="F:transmembrane transporter activity"/>
    <property type="evidence" value="ECO:0007669"/>
    <property type="project" value="UniProtKB-UniRule"/>
</dbReference>
<proteinExistence type="inferred from homology"/>
<feature type="transmembrane region" description="Helical" evidence="7">
    <location>
        <begin position="283"/>
        <end position="299"/>
    </location>
</feature>
<keyword evidence="5 7" id="KW-1133">Transmembrane helix</keyword>